<evidence type="ECO:0000313" key="1">
    <source>
        <dbReference type="EMBL" id="KRZ77634.1"/>
    </source>
</evidence>
<organism evidence="1 2">
    <name type="scientific">Trichinella papuae</name>
    <dbReference type="NCBI Taxonomy" id="268474"/>
    <lineage>
        <taxon>Eukaryota</taxon>
        <taxon>Metazoa</taxon>
        <taxon>Ecdysozoa</taxon>
        <taxon>Nematoda</taxon>
        <taxon>Enoplea</taxon>
        <taxon>Dorylaimia</taxon>
        <taxon>Trichinellida</taxon>
        <taxon>Trichinellidae</taxon>
        <taxon>Trichinella</taxon>
    </lineage>
</organism>
<dbReference type="Proteomes" id="UP000054843">
    <property type="component" value="Unassembled WGS sequence"/>
</dbReference>
<name>A0A0V1N0U5_9BILA</name>
<accession>A0A0V1N0U5</accession>
<sequence>MKCEFFLSKIRRRIKHLCSKEREKRPQGSAGIKLLRNAVIAGKVEQLLTIDDTALFGTLIEKDKNKEVGVSDEPNEGPCFKVSFNWLEQQKEFSATQLMLMRHIRNVAA</sequence>
<reference evidence="1 2" key="1">
    <citation type="submission" date="2015-01" db="EMBL/GenBank/DDBJ databases">
        <title>Evolution of Trichinella species and genotypes.</title>
        <authorList>
            <person name="Korhonen P.K."/>
            <person name="Edoardo P."/>
            <person name="Giuseppe L.R."/>
            <person name="Gasser R.B."/>
        </authorList>
    </citation>
    <scope>NUCLEOTIDE SEQUENCE [LARGE SCALE GENOMIC DNA]</scope>
    <source>
        <strain evidence="1">ISS1980</strain>
    </source>
</reference>
<proteinExistence type="predicted"/>
<protein>
    <submittedName>
        <fullName evidence="1">Uncharacterized protein</fullName>
    </submittedName>
</protein>
<evidence type="ECO:0000313" key="2">
    <source>
        <dbReference type="Proteomes" id="UP000054843"/>
    </source>
</evidence>
<keyword evidence="2" id="KW-1185">Reference proteome</keyword>
<dbReference type="AlphaFoldDB" id="A0A0V1N0U5"/>
<dbReference type="EMBL" id="JYDO01000017">
    <property type="protein sequence ID" value="KRZ77634.1"/>
    <property type="molecule type" value="Genomic_DNA"/>
</dbReference>
<gene>
    <name evidence="1" type="ORF">T10_8732</name>
</gene>
<comment type="caution">
    <text evidence="1">The sequence shown here is derived from an EMBL/GenBank/DDBJ whole genome shotgun (WGS) entry which is preliminary data.</text>
</comment>